<sequence>MNNNIINNDKKTVFFGPFIGELGWELSYWQGWVKKMCRERYDSYRKITASYPGKEPFYPDVDEFWQLPEDFLKLRVCARAYASDFWKGNIPKGDNADSFDKNISQHADNLLKYFRNKLPSDTIFYTPYKLNRYMLDNKKHFLGSIFMKGFNDIPKIFSPPFEHQIFGELNPTPKGEIFLRKIFDPNKRMIAIFPRYRLGRRIDKNWQKEKYDLLIKNLQKKYPNHVIGIFGSSCGSYYARENIGNCINFVNVDERIRLNVQLAALKRADVAIGGQSGALIMALLAKCPVAGWGFMDAEKQMKGQNFLNTRFIYWPEVDPPVAVIENLATLMIEKKEKEVINLKMPEGGWSFEVKKSFAGRVADKVKKIIREPFVGLIPAYFKKNNFKEGLLNLPSIYK</sequence>
<accession>A0A1G2IZ35</accession>
<organism evidence="1 2">
    <name type="scientific">Candidatus Staskawiczbacteria bacterium RIFOXYB1_FULL_37_44</name>
    <dbReference type="NCBI Taxonomy" id="1802223"/>
    <lineage>
        <taxon>Bacteria</taxon>
        <taxon>Candidatus Staskawicziibacteriota</taxon>
    </lineage>
</organism>
<dbReference type="EMBL" id="MHPJ01000001">
    <property type="protein sequence ID" value="OGZ79611.1"/>
    <property type="molecule type" value="Genomic_DNA"/>
</dbReference>
<dbReference type="Proteomes" id="UP000178650">
    <property type="component" value="Unassembled WGS sequence"/>
</dbReference>
<reference evidence="1 2" key="1">
    <citation type="journal article" date="2016" name="Nat. Commun.">
        <title>Thousands of microbial genomes shed light on interconnected biogeochemical processes in an aquifer system.</title>
        <authorList>
            <person name="Anantharaman K."/>
            <person name="Brown C.T."/>
            <person name="Hug L.A."/>
            <person name="Sharon I."/>
            <person name="Castelle C.J."/>
            <person name="Probst A.J."/>
            <person name="Thomas B.C."/>
            <person name="Singh A."/>
            <person name="Wilkins M.J."/>
            <person name="Karaoz U."/>
            <person name="Brodie E.L."/>
            <person name="Williams K.H."/>
            <person name="Hubbard S.S."/>
            <person name="Banfield J.F."/>
        </authorList>
    </citation>
    <scope>NUCLEOTIDE SEQUENCE [LARGE SCALE GENOMIC DNA]</scope>
</reference>
<dbReference type="SUPFAM" id="SSF53756">
    <property type="entry name" value="UDP-Glycosyltransferase/glycogen phosphorylase"/>
    <property type="match status" value="1"/>
</dbReference>
<evidence type="ECO:0000313" key="2">
    <source>
        <dbReference type="Proteomes" id="UP000178650"/>
    </source>
</evidence>
<dbReference type="AlphaFoldDB" id="A0A1G2IZ35"/>
<dbReference type="STRING" id="1802223.A2358_01445"/>
<protein>
    <submittedName>
        <fullName evidence="1">Uncharacterized protein</fullName>
    </submittedName>
</protein>
<evidence type="ECO:0000313" key="1">
    <source>
        <dbReference type="EMBL" id="OGZ79611.1"/>
    </source>
</evidence>
<dbReference type="Gene3D" id="3.40.50.2000">
    <property type="entry name" value="Glycogen Phosphorylase B"/>
    <property type="match status" value="1"/>
</dbReference>
<comment type="caution">
    <text evidence="1">The sequence shown here is derived from an EMBL/GenBank/DDBJ whole genome shotgun (WGS) entry which is preliminary data.</text>
</comment>
<proteinExistence type="predicted"/>
<name>A0A1G2IZ35_9BACT</name>
<gene>
    <name evidence="1" type="ORF">A2358_01445</name>
</gene>